<dbReference type="EMBL" id="JASSZA010000005">
    <property type="protein sequence ID" value="KAK2112025.1"/>
    <property type="molecule type" value="Genomic_DNA"/>
</dbReference>
<feature type="compositionally biased region" description="Basic and acidic residues" evidence="1">
    <location>
        <begin position="66"/>
        <end position="89"/>
    </location>
</feature>
<proteinExistence type="predicted"/>
<feature type="region of interest" description="Disordered" evidence="1">
    <location>
        <begin position="1"/>
        <end position="26"/>
    </location>
</feature>
<feature type="compositionally biased region" description="Acidic residues" evidence="1">
    <location>
        <begin position="1"/>
        <end position="12"/>
    </location>
</feature>
<evidence type="ECO:0000313" key="2">
    <source>
        <dbReference type="EMBL" id="KAK2112025.1"/>
    </source>
</evidence>
<evidence type="ECO:0000313" key="3">
    <source>
        <dbReference type="Proteomes" id="UP001266305"/>
    </source>
</evidence>
<keyword evidence="3" id="KW-1185">Reference proteome</keyword>
<evidence type="ECO:0000256" key="1">
    <source>
        <dbReference type="SAM" id="MobiDB-lite"/>
    </source>
</evidence>
<gene>
    <name evidence="2" type="ORF">P7K49_011772</name>
</gene>
<feature type="region of interest" description="Disordered" evidence="1">
    <location>
        <begin position="66"/>
        <end position="97"/>
    </location>
</feature>
<sequence>MEDFSAEEEEPWYDQQDLEQGGEHPVTPVRFSIVGRYHPGRGWAGPGAPGLEERRVWRTRTWKEGALPEKTRTGRVETCKRKLSHDKASSTRPCQDL</sequence>
<reference evidence="2 3" key="1">
    <citation type="submission" date="2023-05" db="EMBL/GenBank/DDBJ databases">
        <title>B98-5 Cell Line De Novo Hybrid Assembly: An Optical Mapping Approach.</title>
        <authorList>
            <person name="Kananen K."/>
            <person name="Auerbach J.A."/>
            <person name="Kautto E."/>
            <person name="Blachly J.S."/>
        </authorList>
    </citation>
    <scope>NUCLEOTIDE SEQUENCE [LARGE SCALE GENOMIC DNA]</scope>
    <source>
        <strain evidence="2">B95-8</strain>
        <tissue evidence="2">Cell line</tissue>
    </source>
</reference>
<name>A0ABQ9VRL6_SAGOE</name>
<dbReference type="Proteomes" id="UP001266305">
    <property type="component" value="Unassembled WGS sequence"/>
</dbReference>
<organism evidence="2 3">
    <name type="scientific">Saguinus oedipus</name>
    <name type="common">Cotton-top tamarin</name>
    <name type="synonym">Oedipomidas oedipus</name>
    <dbReference type="NCBI Taxonomy" id="9490"/>
    <lineage>
        <taxon>Eukaryota</taxon>
        <taxon>Metazoa</taxon>
        <taxon>Chordata</taxon>
        <taxon>Craniata</taxon>
        <taxon>Vertebrata</taxon>
        <taxon>Euteleostomi</taxon>
        <taxon>Mammalia</taxon>
        <taxon>Eutheria</taxon>
        <taxon>Euarchontoglires</taxon>
        <taxon>Primates</taxon>
        <taxon>Haplorrhini</taxon>
        <taxon>Platyrrhini</taxon>
        <taxon>Cebidae</taxon>
        <taxon>Callitrichinae</taxon>
        <taxon>Saguinus</taxon>
    </lineage>
</organism>
<protein>
    <submittedName>
        <fullName evidence="2">Uncharacterized protein</fullName>
    </submittedName>
</protein>
<comment type="caution">
    <text evidence="2">The sequence shown here is derived from an EMBL/GenBank/DDBJ whole genome shotgun (WGS) entry which is preliminary data.</text>
</comment>
<accession>A0ABQ9VRL6</accession>